<dbReference type="AlphaFoldDB" id="A0A0A9G4D1"/>
<protein>
    <submittedName>
        <fullName evidence="1">Grancalcin</fullName>
    </submittedName>
</protein>
<proteinExistence type="predicted"/>
<dbReference type="EMBL" id="GBRH01178529">
    <property type="protein sequence ID" value="JAE19367.1"/>
    <property type="molecule type" value="Transcribed_RNA"/>
</dbReference>
<accession>A0A0A9G4D1</accession>
<evidence type="ECO:0000313" key="1">
    <source>
        <dbReference type="EMBL" id="JAE19367.1"/>
    </source>
</evidence>
<dbReference type="EMBL" id="GBRH01198503">
    <property type="protein sequence ID" value="JAD99392.1"/>
    <property type="molecule type" value="Transcribed_RNA"/>
</dbReference>
<reference evidence="1" key="2">
    <citation type="journal article" date="2015" name="Data Brief">
        <title>Shoot transcriptome of the giant reed, Arundo donax.</title>
        <authorList>
            <person name="Barrero R.A."/>
            <person name="Guerrero F.D."/>
            <person name="Moolhuijzen P."/>
            <person name="Goolsby J.A."/>
            <person name="Tidwell J."/>
            <person name="Bellgard S.E."/>
            <person name="Bellgard M.I."/>
        </authorList>
    </citation>
    <scope>NUCLEOTIDE SEQUENCE</scope>
    <source>
        <tissue evidence="1">Shoot tissue taken approximately 20 cm above the soil surface</tissue>
    </source>
</reference>
<reference evidence="1" key="1">
    <citation type="submission" date="2014-09" db="EMBL/GenBank/DDBJ databases">
        <authorList>
            <person name="Magalhaes I.L.F."/>
            <person name="Oliveira U."/>
            <person name="Santos F.R."/>
            <person name="Vidigal T.H.D.A."/>
            <person name="Brescovit A.D."/>
            <person name="Santos A.J."/>
        </authorList>
    </citation>
    <scope>NUCLEOTIDE SEQUENCE</scope>
    <source>
        <tissue evidence="1">Shoot tissue taken approximately 20 cm above the soil surface</tissue>
    </source>
</reference>
<sequence>MKLSYSTALLLPPVLSNLDTSRSSTVGETE</sequence>
<organism evidence="1">
    <name type="scientific">Arundo donax</name>
    <name type="common">Giant reed</name>
    <name type="synonym">Donax arundinaceus</name>
    <dbReference type="NCBI Taxonomy" id="35708"/>
    <lineage>
        <taxon>Eukaryota</taxon>
        <taxon>Viridiplantae</taxon>
        <taxon>Streptophyta</taxon>
        <taxon>Embryophyta</taxon>
        <taxon>Tracheophyta</taxon>
        <taxon>Spermatophyta</taxon>
        <taxon>Magnoliopsida</taxon>
        <taxon>Liliopsida</taxon>
        <taxon>Poales</taxon>
        <taxon>Poaceae</taxon>
        <taxon>PACMAD clade</taxon>
        <taxon>Arundinoideae</taxon>
        <taxon>Arundineae</taxon>
        <taxon>Arundo</taxon>
    </lineage>
</organism>
<name>A0A0A9G4D1_ARUDO</name>